<dbReference type="PANTHER" id="PTHR30146">
    <property type="entry name" value="LACI-RELATED TRANSCRIPTIONAL REPRESSOR"/>
    <property type="match status" value="1"/>
</dbReference>
<dbReference type="SUPFAM" id="SSF53822">
    <property type="entry name" value="Periplasmic binding protein-like I"/>
    <property type="match status" value="1"/>
</dbReference>
<proteinExistence type="predicted"/>
<keyword evidence="4" id="KW-0804">Transcription</keyword>
<dbReference type="SUPFAM" id="SSF47413">
    <property type="entry name" value="lambda repressor-like DNA-binding domains"/>
    <property type="match status" value="1"/>
</dbReference>
<evidence type="ECO:0000256" key="5">
    <source>
        <dbReference type="SAM" id="MobiDB-lite"/>
    </source>
</evidence>
<dbReference type="AlphaFoldDB" id="A0A2T0RLT2"/>
<keyword evidence="2" id="KW-0805">Transcription regulation</keyword>
<dbReference type="GO" id="GO:0003700">
    <property type="term" value="F:DNA-binding transcription factor activity"/>
    <property type="evidence" value="ECO:0007669"/>
    <property type="project" value="TreeGrafter"/>
</dbReference>
<feature type="domain" description="HTH lacI-type" evidence="6">
    <location>
        <begin position="25"/>
        <end position="71"/>
    </location>
</feature>
<evidence type="ECO:0000256" key="1">
    <source>
        <dbReference type="ARBA" id="ARBA00022491"/>
    </source>
</evidence>
<evidence type="ECO:0000313" key="7">
    <source>
        <dbReference type="EMBL" id="PRY22082.1"/>
    </source>
</evidence>
<evidence type="ECO:0000259" key="6">
    <source>
        <dbReference type="PROSITE" id="PS50932"/>
    </source>
</evidence>
<dbReference type="InterPro" id="IPR046335">
    <property type="entry name" value="LacI/GalR-like_sensor"/>
</dbReference>
<organism evidence="7 8">
    <name type="scientific">Aliiruegeria haliotis</name>
    <dbReference type="NCBI Taxonomy" id="1280846"/>
    <lineage>
        <taxon>Bacteria</taxon>
        <taxon>Pseudomonadati</taxon>
        <taxon>Pseudomonadota</taxon>
        <taxon>Alphaproteobacteria</taxon>
        <taxon>Rhodobacterales</taxon>
        <taxon>Roseobacteraceae</taxon>
        <taxon>Aliiruegeria</taxon>
    </lineage>
</organism>
<dbReference type="Gene3D" id="3.40.50.2300">
    <property type="match status" value="2"/>
</dbReference>
<dbReference type="CDD" id="cd01392">
    <property type="entry name" value="HTH_LacI"/>
    <property type="match status" value="1"/>
</dbReference>
<dbReference type="InterPro" id="IPR028082">
    <property type="entry name" value="Peripla_BP_I"/>
</dbReference>
<gene>
    <name evidence="7" type="ORF">CLV78_1076</name>
</gene>
<dbReference type="Pfam" id="PF00356">
    <property type="entry name" value="LacI"/>
    <property type="match status" value="1"/>
</dbReference>
<feature type="compositionally biased region" description="Basic and acidic residues" evidence="5">
    <location>
        <begin position="1"/>
        <end position="12"/>
    </location>
</feature>
<dbReference type="Proteomes" id="UP000239480">
    <property type="component" value="Unassembled WGS sequence"/>
</dbReference>
<keyword evidence="8" id="KW-1185">Reference proteome</keyword>
<dbReference type="Pfam" id="PF13377">
    <property type="entry name" value="Peripla_BP_3"/>
    <property type="match status" value="1"/>
</dbReference>
<dbReference type="PROSITE" id="PS50932">
    <property type="entry name" value="HTH_LACI_2"/>
    <property type="match status" value="1"/>
</dbReference>
<evidence type="ECO:0000313" key="8">
    <source>
        <dbReference type="Proteomes" id="UP000239480"/>
    </source>
</evidence>
<dbReference type="InterPro" id="IPR000843">
    <property type="entry name" value="HTH_LacI"/>
</dbReference>
<feature type="region of interest" description="Disordered" evidence="5">
    <location>
        <begin position="1"/>
        <end position="22"/>
    </location>
</feature>
<evidence type="ECO:0000256" key="3">
    <source>
        <dbReference type="ARBA" id="ARBA00023125"/>
    </source>
</evidence>
<reference evidence="7 8" key="1">
    <citation type="submission" date="2018-03" db="EMBL/GenBank/DDBJ databases">
        <title>Genomic Encyclopedia of Archaeal and Bacterial Type Strains, Phase II (KMG-II): from individual species to whole genera.</title>
        <authorList>
            <person name="Goeker M."/>
        </authorList>
    </citation>
    <scope>NUCLEOTIDE SEQUENCE [LARGE SCALE GENOMIC DNA]</scope>
    <source>
        <strain evidence="7 8">DSM 29328</strain>
    </source>
</reference>
<keyword evidence="3" id="KW-0238">DNA-binding</keyword>
<keyword evidence="1" id="KW-0678">Repressor</keyword>
<sequence>MGKKTKTTEHSDPSGVGNVAGQRRVTMQDVARVAGCSQSTVSFALNNNTSVKISERTRQRVLQVANELGYRIPPLPALEDSRAPGDGAIAFVIDKISTSPEGVVMLDGIRQVARTLGSVVIASETDNDAALEPQALQMLLDMKVRAIIYACIFTRQVELPTILKNTAVPVVLLNCYEHGGTLPSVVPGEIAGGHRATALLTGAGHQRIGTITGEIFMEAARDRLQGYRNALATADIPYAPELVVEGDWSTSAGYRGTQRLLGLDKPPTAIFCQNDRMATGCYEALKETGLRIPEDISVVGYDDEEVARHLSPPLTSLVLPSRAMGRWAVEQLLSEPAGTPQRQGLVKLECSLVERASVAPPSATSISTRT</sequence>
<comment type="caution">
    <text evidence="7">The sequence shown here is derived from an EMBL/GenBank/DDBJ whole genome shotgun (WGS) entry which is preliminary data.</text>
</comment>
<dbReference type="PANTHER" id="PTHR30146:SF148">
    <property type="entry name" value="HTH-TYPE TRANSCRIPTIONAL REPRESSOR PURR-RELATED"/>
    <property type="match status" value="1"/>
</dbReference>
<evidence type="ECO:0000256" key="4">
    <source>
        <dbReference type="ARBA" id="ARBA00023163"/>
    </source>
</evidence>
<dbReference type="SMART" id="SM00354">
    <property type="entry name" value="HTH_LACI"/>
    <property type="match status" value="1"/>
</dbReference>
<name>A0A2T0RLT2_9RHOB</name>
<dbReference type="CDD" id="cd06288">
    <property type="entry name" value="PBP1_sucrose_transcription_regulator"/>
    <property type="match status" value="1"/>
</dbReference>
<accession>A0A2T0RLT2</accession>
<dbReference type="GO" id="GO:0000976">
    <property type="term" value="F:transcription cis-regulatory region binding"/>
    <property type="evidence" value="ECO:0007669"/>
    <property type="project" value="TreeGrafter"/>
</dbReference>
<protein>
    <submittedName>
        <fullName evidence="7">LacI family transcriptional regulator</fullName>
    </submittedName>
</protein>
<dbReference type="Gene3D" id="1.10.260.40">
    <property type="entry name" value="lambda repressor-like DNA-binding domains"/>
    <property type="match status" value="1"/>
</dbReference>
<dbReference type="InterPro" id="IPR010982">
    <property type="entry name" value="Lambda_DNA-bd_dom_sf"/>
</dbReference>
<evidence type="ECO:0000256" key="2">
    <source>
        <dbReference type="ARBA" id="ARBA00023015"/>
    </source>
</evidence>
<dbReference type="RefSeq" id="WP_245925109.1">
    <property type="nucleotide sequence ID" value="NZ_PVTD01000007.1"/>
</dbReference>
<dbReference type="EMBL" id="PVTD01000007">
    <property type="protein sequence ID" value="PRY22082.1"/>
    <property type="molecule type" value="Genomic_DNA"/>
</dbReference>